<protein>
    <submittedName>
        <fullName evidence="2">Uncharacterized protein</fullName>
    </submittedName>
</protein>
<dbReference type="OrthoDB" id="10608115at2759"/>
<name>A0A3N4JWY5_9PEZI</name>
<dbReference type="AlphaFoldDB" id="A0A3N4JWY5"/>
<dbReference type="EMBL" id="ML120365">
    <property type="protein sequence ID" value="RPB02866.1"/>
    <property type="molecule type" value="Genomic_DNA"/>
</dbReference>
<feature type="region of interest" description="Disordered" evidence="1">
    <location>
        <begin position="1"/>
        <end position="41"/>
    </location>
</feature>
<feature type="compositionally biased region" description="Basic and acidic residues" evidence="1">
    <location>
        <begin position="17"/>
        <end position="32"/>
    </location>
</feature>
<evidence type="ECO:0000313" key="3">
    <source>
        <dbReference type="Proteomes" id="UP000276215"/>
    </source>
</evidence>
<proteinExistence type="predicted"/>
<keyword evidence="3" id="KW-1185">Reference proteome</keyword>
<evidence type="ECO:0000313" key="2">
    <source>
        <dbReference type="EMBL" id="RPB02866.1"/>
    </source>
</evidence>
<dbReference type="Proteomes" id="UP000276215">
    <property type="component" value="Unassembled WGS sequence"/>
</dbReference>
<evidence type="ECO:0000256" key="1">
    <source>
        <dbReference type="SAM" id="MobiDB-lite"/>
    </source>
</evidence>
<sequence length="137" mass="15191">MEPIQETPPIAASVTSLEEKISSPRQLSKEPETPVISSGEAVAIPPSTQVTQSAIYTSITLEHKKITNALLTAMGKGELIETPVPEDLEDAKDIEELEDFLKVESLKRMERNDIVSLSKEKIRSLRNVVYYSTQEGH</sequence>
<organism evidence="2 3">
    <name type="scientific">Choiromyces venosus 120613-1</name>
    <dbReference type="NCBI Taxonomy" id="1336337"/>
    <lineage>
        <taxon>Eukaryota</taxon>
        <taxon>Fungi</taxon>
        <taxon>Dikarya</taxon>
        <taxon>Ascomycota</taxon>
        <taxon>Pezizomycotina</taxon>
        <taxon>Pezizomycetes</taxon>
        <taxon>Pezizales</taxon>
        <taxon>Tuberaceae</taxon>
        <taxon>Choiromyces</taxon>
    </lineage>
</organism>
<reference evidence="2 3" key="1">
    <citation type="journal article" date="2018" name="Nat. Ecol. Evol.">
        <title>Pezizomycetes genomes reveal the molecular basis of ectomycorrhizal truffle lifestyle.</title>
        <authorList>
            <person name="Murat C."/>
            <person name="Payen T."/>
            <person name="Noel B."/>
            <person name="Kuo A."/>
            <person name="Morin E."/>
            <person name="Chen J."/>
            <person name="Kohler A."/>
            <person name="Krizsan K."/>
            <person name="Balestrini R."/>
            <person name="Da Silva C."/>
            <person name="Montanini B."/>
            <person name="Hainaut M."/>
            <person name="Levati E."/>
            <person name="Barry K.W."/>
            <person name="Belfiori B."/>
            <person name="Cichocki N."/>
            <person name="Clum A."/>
            <person name="Dockter R.B."/>
            <person name="Fauchery L."/>
            <person name="Guy J."/>
            <person name="Iotti M."/>
            <person name="Le Tacon F."/>
            <person name="Lindquist E.A."/>
            <person name="Lipzen A."/>
            <person name="Malagnac F."/>
            <person name="Mello A."/>
            <person name="Molinier V."/>
            <person name="Miyauchi S."/>
            <person name="Poulain J."/>
            <person name="Riccioni C."/>
            <person name="Rubini A."/>
            <person name="Sitrit Y."/>
            <person name="Splivallo R."/>
            <person name="Traeger S."/>
            <person name="Wang M."/>
            <person name="Zifcakova L."/>
            <person name="Wipf D."/>
            <person name="Zambonelli A."/>
            <person name="Paolocci F."/>
            <person name="Nowrousian M."/>
            <person name="Ottonello S."/>
            <person name="Baldrian P."/>
            <person name="Spatafora J.W."/>
            <person name="Henrissat B."/>
            <person name="Nagy L.G."/>
            <person name="Aury J.M."/>
            <person name="Wincker P."/>
            <person name="Grigoriev I.V."/>
            <person name="Bonfante P."/>
            <person name="Martin F.M."/>
        </authorList>
    </citation>
    <scope>NUCLEOTIDE SEQUENCE [LARGE SCALE GENOMIC DNA]</scope>
    <source>
        <strain evidence="2 3">120613-1</strain>
    </source>
</reference>
<accession>A0A3N4JWY5</accession>
<gene>
    <name evidence="2" type="ORF">L873DRAFT_322457</name>
</gene>